<evidence type="ECO:0000313" key="5">
    <source>
        <dbReference type="EMBL" id="RKF61343.1"/>
    </source>
</evidence>
<reference evidence="5 6" key="1">
    <citation type="journal article" date="2018" name="BMC Genomics">
        <title>Comparative genome analyses reveal sequence features reflecting distinct modes of host-adaptation between dicot and monocot powdery mildew.</title>
        <authorList>
            <person name="Wu Y."/>
            <person name="Ma X."/>
            <person name="Pan Z."/>
            <person name="Kale S.D."/>
            <person name="Song Y."/>
            <person name="King H."/>
            <person name="Zhang Q."/>
            <person name="Presley C."/>
            <person name="Deng X."/>
            <person name="Wei C.I."/>
            <person name="Xiao S."/>
        </authorList>
    </citation>
    <scope>NUCLEOTIDE SEQUENCE [LARGE SCALE GENOMIC DNA]</scope>
    <source>
        <strain evidence="5">UMSG2</strain>
    </source>
</reference>
<dbReference type="GO" id="GO:0000139">
    <property type="term" value="C:Golgi membrane"/>
    <property type="evidence" value="ECO:0007669"/>
    <property type="project" value="TreeGrafter"/>
</dbReference>
<evidence type="ECO:0000256" key="3">
    <source>
        <dbReference type="ARBA" id="ARBA00022679"/>
    </source>
</evidence>
<dbReference type="EMBL" id="MCFK01004316">
    <property type="protein sequence ID" value="RKF61343.1"/>
    <property type="molecule type" value="Genomic_DNA"/>
</dbReference>
<feature type="transmembrane region" description="Helical" evidence="4">
    <location>
        <begin position="135"/>
        <end position="157"/>
    </location>
</feature>
<gene>
    <name evidence="5" type="ORF">OnM2_043032</name>
</gene>
<evidence type="ECO:0000256" key="2">
    <source>
        <dbReference type="ARBA" id="ARBA00022676"/>
    </source>
</evidence>
<dbReference type="Pfam" id="PF05637">
    <property type="entry name" value="Glyco_transf_34"/>
    <property type="match status" value="1"/>
</dbReference>
<protein>
    <submittedName>
        <fullName evidence="5">Putative alpha-1,6-mannosyltransferase MNN10</fullName>
    </submittedName>
</protein>
<keyword evidence="4" id="KW-0472">Membrane</keyword>
<dbReference type="PANTHER" id="PTHR31306">
    <property type="entry name" value="ALPHA-1,6-MANNOSYLTRANSFERASE MNN11-RELATED"/>
    <property type="match status" value="1"/>
</dbReference>
<accession>A0A420HV81</accession>
<keyword evidence="6" id="KW-1185">Reference proteome</keyword>
<name>A0A420HV81_9PEZI</name>
<keyword evidence="3 5" id="KW-0808">Transferase</keyword>
<keyword evidence="4" id="KW-0812">Transmembrane</keyword>
<keyword evidence="4" id="KW-1133">Transmembrane helix</keyword>
<keyword evidence="2 5" id="KW-0328">Glycosyltransferase</keyword>
<evidence type="ECO:0000256" key="1">
    <source>
        <dbReference type="ARBA" id="ARBA00005664"/>
    </source>
</evidence>
<evidence type="ECO:0000256" key="4">
    <source>
        <dbReference type="SAM" id="Phobius"/>
    </source>
</evidence>
<comment type="similarity">
    <text evidence="1">Belongs to the glycosyltransferase 34 family.</text>
</comment>
<dbReference type="OrthoDB" id="407658at2759"/>
<dbReference type="GO" id="GO:0006487">
    <property type="term" value="P:protein N-linked glycosylation"/>
    <property type="evidence" value="ECO:0007669"/>
    <property type="project" value="TreeGrafter"/>
</dbReference>
<dbReference type="PANTHER" id="PTHR31306:SF5">
    <property type="entry name" value="ALPHA-1,6-MANNOSYLTRANSFERASE MNN10-RELATED"/>
    <property type="match status" value="1"/>
</dbReference>
<dbReference type="FunFam" id="3.90.550.10:FF:000117">
    <property type="entry name" value="Glycosyltransferase family 34 protein"/>
    <property type="match status" value="1"/>
</dbReference>
<evidence type="ECO:0000313" key="6">
    <source>
        <dbReference type="Proteomes" id="UP000286134"/>
    </source>
</evidence>
<dbReference type="InterPro" id="IPR008630">
    <property type="entry name" value="Glyco_trans_34"/>
</dbReference>
<proteinExistence type="inferred from homology"/>
<dbReference type="AlphaFoldDB" id="A0A420HV81"/>
<dbReference type="InterPro" id="IPR029044">
    <property type="entry name" value="Nucleotide-diphossugar_trans"/>
</dbReference>
<dbReference type="GO" id="GO:0016757">
    <property type="term" value="F:glycosyltransferase activity"/>
    <property type="evidence" value="ECO:0007669"/>
    <property type="project" value="UniProtKB-KW"/>
</dbReference>
<sequence>MSSSHSPSPRTVNGWASPGINIEYSDSTTRSSPLDRYHTFISNEKTVNWESTKAKKNKSLRFPLYDNNDEDNGFFFTRLYNYLSHTLLRFNMQPQISYAEKEKLGRGRWSTRNRFKVAQLSNFVRRTRRKTKIRLLSIIGLIALYILFYVTPAHYWWRRTYFLGGGKNFVLILAANQGGGVMEWKGPREWAIERDSVKNKKKYVKRWGYDLDIVDMTTKKRYAHEWREGWEKVDTIRNSMQKYPKAEWFWWLDLNTVIMEPSYSLQSHIFNHLATVTYRDINMYNPLNITHPFPGKYLDAEDLSLVGDGKPSSIDLIVPQDCSGFNLGSFFIRRSSWSNRLLDVWWDPVGYEQKHMEWEHKEQDVLEHLYQYQPWVRPHTAFIPQRMINSFPTGACSQKGNNSKIHYDQKDRDFVVNMAGCEWGRDCWGEMYNFREISNYLNRTLWERFKEDIVAKIWERLTGRKIRI</sequence>
<comment type="caution">
    <text evidence="5">The sequence shown here is derived from an EMBL/GenBank/DDBJ whole genome shotgun (WGS) entry which is preliminary data.</text>
</comment>
<dbReference type="Gene3D" id="3.90.550.10">
    <property type="entry name" value="Spore Coat Polysaccharide Biosynthesis Protein SpsA, Chain A"/>
    <property type="match status" value="1"/>
</dbReference>
<organism evidence="5 6">
    <name type="scientific">Erysiphe neolycopersici</name>
    <dbReference type="NCBI Taxonomy" id="212602"/>
    <lineage>
        <taxon>Eukaryota</taxon>
        <taxon>Fungi</taxon>
        <taxon>Dikarya</taxon>
        <taxon>Ascomycota</taxon>
        <taxon>Pezizomycotina</taxon>
        <taxon>Leotiomycetes</taxon>
        <taxon>Erysiphales</taxon>
        <taxon>Erysiphaceae</taxon>
        <taxon>Erysiphe</taxon>
    </lineage>
</organism>
<dbReference type="Proteomes" id="UP000286134">
    <property type="component" value="Unassembled WGS sequence"/>
</dbReference>
<dbReference type="STRING" id="212602.A0A420HV81"/>